<dbReference type="RefSeq" id="WP_209477453.1">
    <property type="nucleotide sequence ID" value="NZ_CP053383.1"/>
</dbReference>
<dbReference type="Proteomes" id="UP000671845">
    <property type="component" value="Chromosome"/>
</dbReference>
<accession>A0ABX7WHX9</accession>
<comment type="similarity">
    <text evidence="1">Belongs to the peptidase C40 family.</text>
</comment>
<keyword evidence="3 6" id="KW-0732">Signal</keyword>
<dbReference type="SUPFAM" id="SSF54001">
    <property type="entry name" value="Cysteine proteinases"/>
    <property type="match status" value="1"/>
</dbReference>
<dbReference type="Pfam" id="PF00877">
    <property type="entry name" value="NLPC_P60"/>
    <property type="match status" value="1"/>
</dbReference>
<evidence type="ECO:0000256" key="2">
    <source>
        <dbReference type="ARBA" id="ARBA00022670"/>
    </source>
</evidence>
<dbReference type="PROSITE" id="PS51935">
    <property type="entry name" value="NLPC_P60"/>
    <property type="match status" value="1"/>
</dbReference>
<dbReference type="Gene3D" id="3.90.1720.10">
    <property type="entry name" value="endopeptidase domain like (from Nostoc punctiforme)"/>
    <property type="match status" value="1"/>
</dbReference>
<keyword evidence="9" id="KW-1185">Reference proteome</keyword>
<proteinExistence type="inferred from homology"/>
<gene>
    <name evidence="8" type="ORF">HNO53_07385</name>
</gene>
<feature type="chain" id="PRO_5045384016" evidence="6">
    <location>
        <begin position="24"/>
        <end position="207"/>
    </location>
</feature>
<evidence type="ECO:0000256" key="1">
    <source>
        <dbReference type="ARBA" id="ARBA00007074"/>
    </source>
</evidence>
<reference evidence="8 9" key="1">
    <citation type="journal article" date="2021" name="Front. Microbiol.">
        <title>Aerobic Denitrification and Heterotrophic Sulfur Oxidation in the Genus Halomonas Revealed by Six Novel Species Characterizations and Genome-Based Analysis.</title>
        <authorList>
            <person name="Wang L."/>
            <person name="Shao Z."/>
        </authorList>
    </citation>
    <scope>NUCLEOTIDE SEQUENCE [LARGE SCALE GENOMIC DNA]</scope>
    <source>
        <strain evidence="8 9">MCCC 1A13718</strain>
    </source>
</reference>
<evidence type="ECO:0000256" key="4">
    <source>
        <dbReference type="ARBA" id="ARBA00022801"/>
    </source>
</evidence>
<feature type="signal peptide" evidence="6">
    <location>
        <begin position="1"/>
        <end position="23"/>
    </location>
</feature>
<protein>
    <submittedName>
        <fullName evidence="8">Glycoside hydrolase</fullName>
    </submittedName>
</protein>
<dbReference type="PANTHER" id="PTHR47360">
    <property type="entry name" value="MUREIN DD-ENDOPEPTIDASE MEPS/MUREIN LD-CARBOXYPEPTIDASE"/>
    <property type="match status" value="1"/>
</dbReference>
<dbReference type="InterPro" id="IPR038765">
    <property type="entry name" value="Papain-like_cys_pep_sf"/>
</dbReference>
<keyword evidence="5" id="KW-0788">Thiol protease</keyword>
<evidence type="ECO:0000256" key="6">
    <source>
        <dbReference type="SAM" id="SignalP"/>
    </source>
</evidence>
<evidence type="ECO:0000256" key="5">
    <source>
        <dbReference type="ARBA" id="ARBA00022807"/>
    </source>
</evidence>
<evidence type="ECO:0000313" key="9">
    <source>
        <dbReference type="Proteomes" id="UP000671845"/>
    </source>
</evidence>
<feature type="domain" description="NlpC/P60" evidence="7">
    <location>
        <begin position="71"/>
        <end position="192"/>
    </location>
</feature>
<dbReference type="InterPro" id="IPR000064">
    <property type="entry name" value="NLP_P60_dom"/>
</dbReference>
<evidence type="ECO:0000259" key="7">
    <source>
        <dbReference type="PROSITE" id="PS51935"/>
    </source>
</evidence>
<evidence type="ECO:0000313" key="8">
    <source>
        <dbReference type="EMBL" id="QTP58544.1"/>
    </source>
</evidence>
<keyword evidence="4 8" id="KW-0378">Hydrolase</keyword>
<dbReference type="GO" id="GO:0016787">
    <property type="term" value="F:hydrolase activity"/>
    <property type="evidence" value="ECO:0007669"/>
    <property type="project" value="UniProtKB-KW"/>
</dbReference>
<sequence>MFATGSSRIAVLGVSLALLTGCAGTSTTSTNTPEDYFALQLPGMPSSFNPMMSPVDNPILQVSSLHNPPPELIRQALLAQHERWAGTPYRIGGTGRNGIDCSALVQNVFNETFRLQLPRSTSGQVREGTQVSRDDLQVGDLVFFRPPGRYDHVGIYVGDGYFLHASTSQGVMLSELDNSYWQRYYWQARRTLEPTTLAQRVSEPDEG</sequence>
<keyword evidence="2" id="KW-0645">Protease</keyword>
<dbReference type="PANTHER" id="PTHR47360:SF1">
    <property type="entry name" value="ENDOPEPTIDASE NLPC-RELATED"/>
    <property type="match status" value="1"/>
</dbReference>
<organism evidence="8 9">
    <name type="scientific">Halomonas sulfidivorans</name>
    <dbReference type="NCBI Taxonomy" id="2733488"/>
    <lineage>
        <taxon>Bacteria</taxon>
        <taxon>Pseudomonadati</taxon>
        <taxon>Pseudomonadota</taxon>
        <taxon>Gammaproteobacteria</taxon>
        <taxon>Oceanospirillales</taxon>
        <taxon>Halomonadaceae</taxon>
        <taxon>Halomonas</taxon>
    </lineage>
</organism>
<dbReference type="InterPro" id="IPR052062">
    <property type="entry name" value="Murein_DD/LD_carboxypeptidase"/>
</dbReference>
<dbReference type="EMBL" id="CP053383">
    <property type="protein sequence ID" value="QTP58544.1"/>
    <property type="molecule type" value="Genomic_DNA"/>
</dbReference>
<evidence type="ECO:0000256" key="3">
    <source>
        <dbReference type="ARBA" id="ARBA00022729"/>
    </source>
</evidence>
<name>A0ABX7WHX9_9GAMM</name>